<reference evidence="1" key="1">
    <citation type="submission" date="2023-04" db="EMBL/GenBank/DDBJ databases">
        <title>A chromosome-level genome assembly of the parasitoid wasp Eretmocerus hayati.</title>
        <authorList>
            <person name="Zhong Y."/>
            <person name="Liu S."/>
            <person name="Liu Y."/>
        </authorList>
    </citation>
    <scope>NUCLEOTIDE SEQUENCE</scope>
    <source>
        <strain evidence="1">ZJU_SS_LIU_2023</strain>
    </source>
</reference>
<accession>A0ACC2PWD4</accession>
<sequence>MSLKKEEDKADDAERLRATQENLTGPQLKNDDEISQDDSNDMNPAPDIEREFVADALGVRVKHHSNQVTRTYSRHTPESAANLYLTMDLSKEKYSYLVKEL</sequence>
<gene>
    <name evidence="1" type="ORF">QAD02_021909</name>
</gene>
<comment type="caution">
    <text evidence="1">The sequence shown here is derived from an EMBL/GenBank/DDBJ whole genome shotgun (WGS) entry which is preliminary data.</text>
</comment>
<evidence type="ECO:0000313" key="2">
    <source>
        <dbReference type="Proteomes" id="UP001239111"/>
    </source>
</evidence>
<protein>
    <submittedName>
        <fullName evidence="1">Uncharacterized protein</fullName>
    </submittedName>
</protein>
<proteinExistence type="predicted"/>
<name>A0ACC2PWD4_9HYME</name>
<dbReference type="EMBL" id="CM056741">
    <property type="protein sequence ID" value="KAJ8686115.1"/>
    <property type="molecule type" value="Genomic_DNA"/>
</dbReference>
<keyword evidence="2" id="KW-1185">Reference proteome</keyword>
<evidence type="ECO:0000313" key="1">
    <source>
        <dbReference type="EMBL" id="KAJ8686115.1"/>
    </source>
</evidence>
<dbReference type="Proteomes" id="UP001239111">
    <property type="component" value="Chromosome 1"/>
</dbReference>
<organism evidence="1 2">
    <name type="scientific">Eretmocerus hayati</name>
    <dbReference type="NCBI Taxonomy" id="131215"/>
    <lineage>
        <taxon>Eukaryota</taxon>
        <taxon>Metazoa</taxon>
        <taxon>Ecdysozoa</taxon>
        <taxon>Arthropoda</taxon>
        <taxon>Hexapoda</taxon>
        <taxon>Insecta</taxon>
        <taxon>Pterygota</taxon>
        <taxon>Neoptera</taxon>
        <taxon>Endopterygota</taxon>
        <taxon>Hymenoptera</taxon>
        <taxon>Apocrita</taxon>
        <taxon>Proctotrupomorpha</taxon>
        <taxon>Chalcidoidea</taxon>
        <taxon>Aphelinidae</taxon>
        <taxon>Aphelininae</taxon>
        <taxon>Eretmocerus</taxon>
    </lineage>
</organism>